<name>A0A1N6LXP8_BABMR</name>
<dbReference type="RefSeq" id="XP_021337721.1">
    <property type="nucleotide sequence ID" value="XM_021482497.1"/>
</dbReference>
<evidence type="ECO:0000313" key="3">
    <source>
        <dbReference type="Proteomes" id="UP000002899"/>
    </source>
</evidence>
<dbReference type="KEGG" id="bmic:BmR1_04g06289"/>
<sequence length="189" mass="21088">MLYQVIALHTLIITHITHSVVECKNVKIGQVLLSKKFGTIDKCSNLKAESVNANTICLSSCAKSSTDPEIKCNTSANTWNYDLVLQSPATFSTPKGHQGCSINESRYKCIAMRNDSRECDQVKHLNPGDHCYTSCGQEQCPAGEFQQVTSEDFKKGDCKEGYRVRCVATEKVNISKSRRFVLEMAMNEH</sequence>
<dbReference type="Proteomes" id="UP000002899">
    <property type="component" value="Chromosome IV"/>
</dbReference>
<dbReference type="VEuPathDB" id="PiroplasmaDB:BmR1_04g06289"/>
<gene>
    <name evidence="2" type="ORF">BmR1_04g06289</name>
</gene>
<dbReference type="AlphaFoldDB" id="A0A1N6LXP8"/>
<keyword evidence="3" id="KW-1185">Reference proteome</keyword>
<evidence type="ECO:0000256" key="1">
    <source>
        <dbReference type="SAM" id="SignalP"/>
    </source>
</evidence>
<evidence type="ECO:0000313" key="2">
    <source>
        <dbReference type="EMBL" id="SIO73643.1"/>
    </source>
</evidence>
<feature type="signal peptide" evidence="1">
    <location>
        <begin position="1"/>
        <end position="23"/>
    </location>
</feature>
<protein>
    <submittedName>
        <fullName evidence="2">Uncharacterized protein</fullName>
    </submittedName>
</protein>
<proteinExistence type="predicted"/>
<dbReference type="GeneID" id="24425903"/>
<reference evidence="2 3" key="3">
    <citation type="journal article" date="2016" name="Sci. Rep.">
        <title>Genome-wide diversity and gene expression profiling of Babesia microti isolates identify polymorphic genes that mediate host-pathogen interactions.</title>
        <authorList>
            <person name="Silva J.C."/>
            <person name="Cornillot E."/>
            <person name="McCracken C."/>
            <person name="Usmani-Brown S."/>
            <person name="Dwivedi A."/>
            <person name="Ifeonu O.O."/>
            <person name="Crabtree J."/>
            <person name="Gotia H.T."/>
            <person name="Virji A.Z."/>
            <person name="Reynes C."/>
            <person name="Colinge J."/>
            <person name="Kumar V."/>
            <person name="Lawres L."/>
            <person name="Pazzi J.E."/>
            <person name="Pablo J.V."/>
            <person name="Hung C."/>
            <person name="Brancato J."/>
            <person name="Kumari P."/>
            <person name="Orvis J."/>
            <person name="Tretina K."/>
            <person name="Chibucos M."/>
            <person name="Ott S."/>
            <person name="Sadzewicz L."/>
            <person name="Sengamalay N."/>
            <person name="Shetty A.C."/>
            <person name="Su Q."/>
            <person name="Tallon L."/>
            <person name="Fraser C.M."/>
            <person name="Frutos R."/>
            <person name="Molina D.M."/>
            <person name="Krause P.J."/>
            <person name="Ben Mamoun C."/>
        </authorList>
    </citation>
    <scope>NUCLEOTIDE SEQUENCE [LARGE SCALE GENOMIC DNA]</scope>
    <source>
        <strain evidence="2 3">RI</strain>
    </source>
</reference>
<feature type="chain" id="PRO_5012862328" evidence="1">
    <location>
        <begin position="24"/>
        <end position="189"/>
    </location>
</feature>
<reference evidence="2 3" key="2">
    <citation type="journal article" date="2013" name="PLoS ONE">
        <title>Whole genome mapping and re-organization of the nuclear and mitochondrial genomes of Babesia microti isolates.</title>
        <authorList>
            <person name="Cornillot E."/>
            <person name="Dassouli A."/>
            <person name="Garg A."/>
            <person name="Pachikara N."/>
            <person name="Randazzo S."/>
            <person name="Depoix D."/>
            <person name="Carcy B."/>
            <person name="Delbecq S."/>
            <person name="Frutos R."/>
            <person name="Silva J.C."/>
            <person name="Sutton R."/>
            <person name="Krause P.J."/>
            <person name="Mamoun C.B."/>
        </authorList>
    </citation>
    <scope>NUCLEOTIDE SEQUENCE [LARGE SCALE GENOMIC DNA]</scope>
    <source>
        <strain evidence="2 3">RI</strain>
    </source>
</reference>
<accession>A0A1N6LXP8</accession>
<reference evidence="2 3" key="1">
    <citation type="journal article" date="2012" name="Nucleic Acids Res.">
        <title>Sequencing of the smallest Apicomplexan genome from the human pathogen Babesia microti.</title>
        <authorList>
            <person name="Cornillot E."/>
            <person name="Hadj-Kaddour K."/>
            <person name="Dassouli A."/>
            <person name="Noel B."/>
            <person name="Ranwez V."/>
            <person name="Vacherie B."/>
            <person name="Augagneur Y."/>
            <person name="Bres V."/>
            <person name="Duclos A."/>
            <person name="Randazzo S."/>
            <person name="Carcy B."/>
            <person name="Debierre-Grockiego F."/>
            <person name="Delbecq S."/>
            <person name="Moubri-Menage K."/>
            <person name="Shams-Eldin H."/>
            <person name="Usmani-Brown S."/>
            <person name="Bringaud F."/>
            <person name="Wincker P."/>
            <person name="Vivares C.P."/>
            <person name="Schwarz R.T."/>
            <person name="Schetters T.P."/>
            <person name="Krause P.J."/>
            <person name="Gorenflot A."/>
            <person name="Berry V."/>
            <person name="Barbe V."/>
            <person name="Ben Mamoun C."/>
        </authorList>
    </citation>
    <scope>NUCLEOTIDE SEQUENCE [LARGE SCALE GENOMIC DNA]</scope>
    <source>
        <strain evidence="2 3">RI</strain>
    </source>
</reference>
<keyword evidence="1" id="KW-0732">Signal</keyword>
<organism evidence="2 3">
    <name type="scientific">Babesia microti (strain RI)</name>
    <dbReference type="NCBI Taxonomy" id="1133968"/>
    <lineage>
        <taxon>Eukaryota</taxon>
        <taxon>Sar</taxon>
        <taxon>Alveolata</taxon>
        <taxon>Apicomplexa</taxon>
        <taxon>Aconoidasida</taxon>
        <taxon>Piroplasmida</taxon>
        <taxon>Babesiidae</taxon>
        <taxon>Babesia</taxon>
    </lineage>
</organism>
<dbReference type="EMBL" id="LN871599">
    <property type="protein sequence ID" value="SIO73643.1"/>
    <property type="molecule type" value="Genomic_DNA"/>
</dbReference>